<accession>A0ABP8I2U5</accession>
<evidence type="ECO:0000313" key="7">
    <source>
        <dbReference type="EMBL" id="GAA4350187.1"/>
    </source>
</evidence>
<comment type="pathway">
    <text evidence="5">Cofactor biosynthesis; coenzyme A biosynthesis; CoA from (R)-pantothenate: step 5/5.</text>
</comment>
<dbReference type="NCBIfam" id="TIGR00152">
    <property type="entry name" value="dephospho-CoA kinase"/>
    <property type="match status" value="1"/>
</dbReference>
<evidence type="ECO:0000256" key="3">
    <source>
        <dbReference type="ARBA" id="ARBA00022840"/>
    </source>
</evidence>
<keyword evidence="3 5" id="KW-0067">ATP-binding</keyword>
<reference evidence="8" key="1">
    <citation type="journal article" date="2019" name="Int. J. Syst. Evol. Microbiol.">
        <title>The Global Catalogue of Microorganisms (GCM) 10K type strain sequencing project: providing services to taxonomists for standard genome sequencing and annotation.</title>
        <authorList>
            <consortium name="The Broad Institute Genomics Platform"/>
            <consortium name="The Broad Institute Genome Sequencing Center for Infectious Disease"/>
            <person name="Wu L."/>
            <person name="Ma J."/>
        </authorList>
    </citation>
    <scope>NUCLEOTIDE SEQUENCE [LARGE SCALE GENOMIC DNA]</scope>
    <source>
        <strain evidence="8">JCM 17727</strain>
    </source>
</reference>
<dbReference type="InterPro" id="IPR027417">
    <property type="entry name" value="P-loop_NTPase"/>
</dbReference>
<dbReference type="PANTHER" id="PTHR10695">
    <property type="entry name" value="DEPHOSPHO-COA KINASE-RELATED"/>
    <property type="match status" value="1"/>
</dbReference>
<dbReference type="GO" id="GO:0016301">
    <property type="term" value="F:kinase activity"/>
    <property type="evidence" value="ECO:0007669"/>
    <property type="project" value="UniProtKB-KW"/>
</dbReference>
<comment type="similarity">
    <text evidence="1 5">Belongs to the CoaE family.</text>
</comment>
<dbReference type="CDD" id="cd02022">
    <property type="entry name" value="DPCK"/>
    <property type="match status" value="1"/>
</dbReference>
<keyword evidence="2 5" id="KW-0547">Nucleotide-binding</keyword>
<dbReference type="PROSITE" id="PS51219">
    <property type="entry name" value="DPCK"/>
    <property type="match status" value="1"/>
</dbReference>
<gene>
    <name evidence="5 7" type="primary">coaE</name>
    <name evidence="7" type="ORF">GCM10023150_15540</name>
</gene>
<keyword evidence="5 7" id="KW-0418">Kinase</keyword>
<keyword evidence="4 5" id="KW-0173">Coenzyme A biosynthesis</keyword>
<keyword evidence="5" id="KW-0808">Transferase</keyword>
<evidence type="ECO:0000256" key="4">
    <source>
        <dbReference type="ARBA" id="ARBA00022993"/>
    </source>
</evidence>
<organism evidence="7 8">
    <name type="scientific">Kangiella taiwanensis</name>
    <dbReference type="NCBI Taxonomy" id="1079179"/>
    <lineage>
        <taxon>Bacteria</taxon>
        <taxon>Pseudomonadati</taxon>
        <taxon>Pseudomonadota</taxon>
        <taxon>Gammaproteobacteria</taxon>
        <taxon>Kangiellales</taxon>
        <taxon>Kangiellaceae</taxon>
        <taxon>Kangiella</taxon>
    </lineage>
</organism>
<evidence type="ECO:0000256" key="1">
    <source>
        <dbReference type="ARBA" id="ARBA00009018"/>
    </source>
</evidence>
<keyword evidence="5" id="KW-0963">Cytoplasm</keyword>
<comment type="caution">
    <text evidence="7">The sequence shown here is derived from an EMBL/GenBank/DDBJ whole genome shotgun (WGS) entry which is preliminary data.</text>
</comment>
<dbReference type="Gene3D" id="3.40.50.300">
    <property type="entry name" value="P-loop containing nucleotide triphosphate hydrolases"/>
    <property type="match status" value="1"/>
</dbReference>
<dbReference type="Proteomes" id="UP001501294">
    <property type="component" value="Unassembled WGS sequence"/>
</dbReference>
<dbReference type="InterPro" id="IPR001977">
    <property type="entry name" value="Depp_CoAkinase"/>
</dbReference>
<dbReference type="EMBL" id="BAABFU010000002">
    <property type="protein sequence ID" value="GAA4350187.1"/>
    <property type="molecule type" value="Genomic_DNA"/>
</dbReference>
<comment type="function">
    <text evidence="5">Catalyzes the phosphorylation of the 3'-hydroxyl group of dephosphocoenzyme A to form coenzyme A.</text>
</comment>
<dbReference type="Pfam" id="PF01121">
    <property type="entry name" value="CoaE"/>
    <property type="match status" value="1"/>
</dbReference>
<name>A0ABP8I2U5_9GAMM</name>
<evidence type="ECO:0000256" key="6">
    <source>
        <dbReference type="NCBIfam" id="TIGR00152"/>
    </source>
</evidence>
<comment type="subcellular location">
    <subcellularLocation>
        <location evidence="5">Cytoplasm</location>
    </subcellularLocation>
</comment>
<evidence type="ECO:0000256" key="5">
    <source>
        <dbReference type="HAMAP-Rule" id="MF_00376"/>
    </source>
</evidence>
<dbReference type="RefSeq" id="WP_223578377.1">
    <property type="nucleotide sequence ID" value="NZ_BAABFU010000002.1"/>
</dbReference>
<sequence length="206" mass="23088">MTLHFVLTGGVASGKSAVSRFFAELGVRVIDADIVAREVVELGSEGLQAITQYFGEDVLLDDGSLDRKALRDIVFSDDSKRHWLNQLLHPMIRDKMLQARSAAESCGEPYTISVIPLYFETIHGTDEAQNYQRVLVVDADEGKQLSRLMQRDDTDIHRAKALMVSQASRSERLSIADDVIANNSDLQSLKQQVINLDKHYRELARS</sequence>
<evidence type="ECO:0000256" key="2">
    <source>
        <dbReference type="ARBA" id="ARBA00022741"/>
    </source>
</evidence>
<dbReference type="EC" id="2.7.1.24" evidence="5 6"/>
<evidence type="ECO:0000313" key="8">
    <source>
        <dbReference type="Proteomes" id="UP001501294"/>
    </source>
</evidence>
<protein>
    <recommendedName>
        <fullName evidence="5 6">Dephospho-CoA kinase</fullName>
        <ecNumber evidence="5 6">2.7.1.24</ecNumber>
    </recommendedName>
    <alternativeName>
        <fullName evidence="5">Dephosphocoenzyme A kinase</fullName>
    </alternativeName>
</protein>
<proteinExistence type="inferred from homology"/>
<dbReference type="HAMAP" id="MF_00376">
    <property type="entry name" value="Dephospho_CoA_kinase"/>
    <property type="match status" value="1"/>
</dbReference>
<keyword evidence="8" id="KW-1185">Reference proteome</keyword>
<dbReference type="PANTHER" id="PTHR10695:SF46">
    <property type="entry name" value="BIFUNCTIONAL COENZYME A SYNTHASE-RELATED"/>
    <property type="match status" value="1"/>
</dbReference>
<comment type="catalytic activity">
    <reaction evidence="5">
        <text>3'-dephospho-CoA + ATP = ADP + CoA + H(+)</text>
        <dbReference type="Rhea" id="RHEA:18245"/>
        <dbReference type="ChEBI" id="CHEBI:15378"/>
        <dbReference type="ChEBI" id="CHEBI:30616"/>
        <dbReference type="ChEBI" id="CHEBI:57287"/>
        <dbReference type="ChEBI" id="CHEBI:57328"/>
        <dbReference type="ChEBI" id="CHEBI:456216"/>
        <dbReference type="EC" id="2.7.1.24"/>
    </reaction>
</comment>
<dbReference type="SUPFAM" id="SSF52540">
    <property type="entry name" value="P-loop containing nucleoside triphosphate hydrolases"/>
    <property type="match status" value="1"/>
</dbReference>
<feature type="binding site" evidence="5">
    <location>
        <begin position="12"/>
        <end position="17"/>
    </location>
    <ligand>
        <name>ATP</name>
        <dbReference type="ChEBI" id="CHEBI:30616"/>
    </ligand>
</feature>